<dbReference type="SMART" id="SM00248">
    <property type="entry name" value="ANK"/>
    <property type="match status" value="2"/>
</dbReference>
<feature type="region of interest" description="Disordered" evidence="4">
    <location>
        <begin position="1"/>
        <end position="32"/>
    </location>
</feature>
<dbReference type="Gene3D" id="1.25.40.20">
    <property type="entry name" value="Ankyrin repeat-containing domain"/>
    <property type="match status" value="1"/>
</dbReference>
<dbReference type="Pfam" id="PF12796">
    <property type="entry name" value="Ank_2"/>
    <property type="match status" value="1"/>
</dbReference>
<feature type="compositionally biased region" description="Acidic residues" evidence="4">
    <location>
        <begin position="23"/>
        <end position="32"/>
    </location>
</feature>
<sequence>MTDGPTQTDASRTDASTPTDAADPTDDAEPEAAPELQELAGRLYDMARAGRGDQLVAYVDAGVPVDLRTGTGDSLLMLAAYHGHADVVGALAARGATVDLCNDRGQSPLAGAVFKGHDDVIDVLLDHGADPAAGTPTPLDTARMFERHDLLQRFAGTAGGHDRSDT</sequence>
<dbReference type="KEGG" id="euz:DVS28_a0426"/>
<dbReference type="Proteomes" id="UP000264006">
    <property type="component" value="Chromosome"/>
</dbReference>
<keyword evidence="1" id="KW-0677">Repeat</keyword>
<feature type="compositionally biased region" description="Low complexity" evidence="4">
    <location>
        <begin position="8"/>
        <end position="22"/>
    </location>
</feature>
<dbReference type="InterPro" id="IPR036770">
    <property type="entry name" value="Ankyrin_rpt-contain_sf"/>
</dbReference>
<protein>
    <submittedName>
        <fullName evidence="5">Putative ankyrin-like protein</fullName>
    </submittedName>
</protein>
<dbReference type="GO" id="GO:0085020">
    <property type="term" value="P:protein K6-linked ubiquitination"/>
    <property type="evidence" value="ECO:0007669"/>
    <property type="project" value="TreeGrafter"/>
</dbReference>
<evidence type="ECO:0000256" key="3">
    <source>
        <dbReference type="PROSITE-ProRule" id="PRU00023"/>
    </source>
</evidence>
<gene>
    <name evidence="5" type="ORF">DVS28_a0426</name>
</gene>
<evidence type="ECO:0000256" key="1">
    <source>
        <dbReference type="ARBA" id="ARBA00022737"/>
    </source>
</evidence>
<dbReference type="PANTHER" id="PTHR24171">
    <property type="entry name" value="ANKYRIN REPEAT DOMAIN-CONTAINING PROTEIN 39-RELATED"/>
    <property type="match status" value="1"/>
</dbReference>
<accession>A0A346XSD6</accession>
<dbReference type="PROSITE" id="PS50088">
    <property type="entry name" value="ANK_REPEAT"/>
    <property type="match status" value="2"/>
</dbReference>
<keyword evidence="6" id="KW-1185">Reference proteome</keyword>
<evidence type="ECO:0000313" key="5">
    <source>
        <dbReference type="EMBL" id="AXV05133.1"/>
    </source>
</evidence>
<reference evidence="5 6" key="1">
    <citation type="submission" date="2018-09" db="EMBL/GenBank/DDBJ databases">
        <title>Complete genome sequence of Euzebya sp. DY32-46 isolated from seawater of Pacific Ocean.</title>
        <authorList>
            <person name="Xu L."/>
            <person name="Wu Y.-H."/>
            <person name="Xu X.-W."/>
        </authorList>
    </citation>
    <scope>NUCLEOTIDE SEQUENCE [LARGE SCALE GENOMIC DNA]</scope>
    <source>
        <strain evidence="5 6">DY32-46</strain>
    </source>
</reference>
<dbReference type="InterPro" id="IPR002110">
    <property type="entry name" value="Ankyrin_rpt"/>
</dbReference>
<feature type="repeat" description="ANK" evidence="3">
    <location>
        <begin position="71"/>
        <end position="103"/>
    </location>
</feature>
<name>A0A346XSD6_9ACTN</name>
<dbReference type="GO" id="GO:0004842">
    <property type="term" value="F:ubiquitin-protein transferase activity"/>
    <property type="evidence" value="ECO:0007669"/>
    <property type="project" value="TreeGrafter"/>
</dbReference>
<dbReference type="PROSITE" id="PS50297">
    <property type="entry name" value="ANK_REP_REGION"/>
    <property type="match status" value="2"/>
</dbReference>
<dbReference type="PANTHER" id="PTHR24171:SF11">
    <property type="entry name" value="26S PROTEASOME NON-ATPASE REGULATORY SUBUNIT 10"/>
    <property type="match status" value="1"/>
</dbReference>
<proteinExistence type="predicted"/>
<keyword evidence="2 3" id="KW-0040">ANK repeat</keyword>
<dbReference type="SUPFAM" id="SSF48403">
    <property type="entry name" value="Ankyrin repeat"/>
    <property type="match status" value="1"/>
</dbReference>
<dbReference type="EMBL" id="CP031165">
    <property type="protein sequence ID" value="AXV05133.1"/>
    <property type="molecule type" value="Genomic_DNA"/>
</dbReference>
<organism evidence="5 6">
    <name type="scientific">Euzebya pacifica</name>
    <dbReference type="NCBI Taxonomy" id="1608957"/>
    <lineage>
        <taxon>Bacteria</taxon>
        <taxon>Bacillati</taxon>
        <taxon>Actinomycetota</taxon>
        <taxon>Nitriliruptoria</taxon>
        <taxon>Euzebyales</taxon>
    </lineage>
</organism>
<evidence type="ECO:0000313" key="6">
    <source>
        <dbReference type="Proteomes" id="UP000264006"/>
    </source>
</evidence>
<evidence type="ECO:0000256" key="4">
    <source>
        <dbReference type="SAM" id="MobiDB-lite"/>
    </source>
</evidence>
<dbReference type="OrthoDB" id="306540at2"/>
<dbReference type="AlphaFoldDB" id="A0A346XSD6"/>
<feature type="repeat" description="ANK" evidence="3">
    <location>
        <begin position="104"/>
        <end position="136"/>
    </location>
</feature>
<evidence type="ECO:0000256" key="2">
    <source>
        <dbReference type="ARBA" id="ARBA00023043"/>
    </source>
</evidence>